<proteinExistence type="predicted"/>
<feature type="domain" description="STAS" evidence="1">
    <location>
        <begin position="4"/>
        <end position="66"/>
    </location>
</feature>
<dbReference type="PROSITE" id="PS50801">
    <property type="entry name" value="STAS"/>
    <property type="match status" value="1"/>
</dbReference>
<gene>
    <name evidence="2" type="ORF">JFN87_10265</name>
</gene>
<dbReference type="InterPro" id="IPR002645">
    <property type="entry name" value="STAS_dom"/>
</dbReference>
<organism evidence="2 3">
    <name type="scientific">Streptomyces montanisoli</name>
    <dbReference type="NCBI Taxonomy" id="2798581"/>
    <lineage>
        <taxon>Bacteria</taxon>
        <taxon>Bacillati</taxon>
        <taxon>Actinomycetota</taxon>
        <taxon>Actinomycetes</taxon>
        <taxon>Kitasatosporales</taxon>
        <taxon>Streptomycetaceae</taxon>
        <taxon>Streptomyces</taxon>
    </lineage>
</organism>
<dbReference type="InterPro" id="IPR036513">
    <property type="entry name" value="STAS_dom_sf"/>
</dbReference>
<dbReference type="Pfam" id="PF01740">
    <property type="entry name" value="STAS"/>
    <property type="match status" value="1"/>
</dbReference>
<dbReference type="Proteomes" id="UP000670475">
    <property type="component" value="Unassembled WGS sequence"/>
</dbReference>
<reference evidence="2" key="1">
    <citation type="submission" date="2021-03" db="EMBL/GenBank/DDBJ databases">
        <title>Whole genome sequence of Streptomyces bomunensis MMS17-BM035.</title>
        <authorList>
            <person name="Lee J.H."/>
        </authorList>
    </citation>
    <scope>NUCLEOTIDE SEQUENCE</scope>
    <source>
        <strain evidence="2">MMS17-BM035</strain>
    </source>
</reference>
<comment type="caution">
    <text evidence="2">The sequence shown here is derived from an EMBL/GenBank/DDBJ whole genome shotgun (WGS) entry which is preliminary data.</text>
</comment>
<dbReference type="Gene3D" id="3.30.750.24">
    <property type="entry name" value="STAS domain"/>
    <property type="match status" value="1"/>
</dbReference>
<evidence type="ECO:0000313" key="3">
    <source>
        <dbReference type="Proteomes" id="UP000670475"/>
    </source>
</evidence>
<dbReference type="AlphaFoldDB" id="A0A940RV45"/>
<dbReference type="CDD" id="cd07043">
    <property type="entry name" value="STAS_anti-anti-sigma_factors"/>
    <property type="match status" value="1"/>
</dbReference>
<keyword evidence="3" id="KW-1185">Reference proteome</keyword>
<name>A0A940RV45_9ACTN</name>
<evidence type="ECO:0000259" key="1">
    <source>
        <dbReference type="PROSITE" id="PS50801"/>
    </source>
</evidence>
<evidence type="ECO:0000313" key="2">
    <source>
        <dbReference type="EMBL" id="MBP0457881.1"/>
    </source>
</evidence>
<sequence>MSTMTFTSARHARAVVLSPHGDLDFGALPLLCRALAEMPAGTRDVTLDMRDVPFMDVAGVHLMEELRLFGLRRRASVETVGWQRQPLRVLRLNGRAVRDGRYRVSAARVLMHRPRPDGAGG</sequence>
<protein>
    <submittedName>
        <fullName evidence="2">STAS domain-containing protein</fullName>
    </submittedName>
</protein>
<dbReference type="SUPFAM" id="SSF52091">
    <property type="entry name" value="SpoIIaa-like"/>
    <property type="match status" value="1"/>
</dbReference>
<accession>A0A940RV45</accession>
<dbReference type="RefSeq" id="WP_209339639.1">
    <property type="nucleotide sequence ID" value="NZ_JAGIQL010000030.1"/>
</dbReference>
<dbReference type="EMBL" id="JAGIQL010000030">
    <property type="protein sequence ID" value="MBP0457881.1"/>
    <property type="molecule type" value="Genomic_DNA"/>
</dbReference>